<feature type="compositionally biased region" description="Basic and acidic residues" evidence="1">
    <location>
        <begin position="26"/>
        <end position="45"/>
    </location>
</feature>
<evidence type="ECO:0000256" key="1">
    <source>
        <dbReference type="SAM" id="MobiDB-lite"/>
    </source>
</evidence>
<accession>A0A7J5XGR2</accession>
<feature type="compositionally biased region" description="Basic residues" evidence="1">
    <location>
        <begin position="46"/>
        <end position="59"/>
    </location>
</feature>
<feature type="region of interest" description="Disordered" evidence="1">
    <location>
        <begin position="23"/>
        <end position="65"/>
    </location>
</feature>
<protein>
    <submittedName>
        <fullName evidence="2">Uncharacterized protein</fullName>
    </submittedName>
</protein>
<organism evidence="2 3">
    <name type="scientific">Dissostichus mawsoni</name>
    <name type="common">Antarctic cod</name>
    <dbReference type="NCBI Taxonomy" id="36200"/>
    <lineage>
        <taxon>Eukaryota</taxon>
        <taxon>Metazoa</taxon>
        <taxon>Chordata</taxon>
        <taxon>Craniata</taxon>
        <taxon>Vertebrata</taxon>
        <taxon>Euteleostomi</taxon>
        <taxon>Actinopterygii</taxon>
        <taxon>Neopterygii</taxon>
        <taxon>Teleostei</taxon>
        <taxon>Neoteleostei</taxon>
        <taxon>Acanthomorphata</taxon>
        <taxon>Eupercaria</taxon>
        <taxon>Perciformes</taxon>
        <taxon>Notothenioidei</taxon>
        <taxon>Nototheniidae</taxon>
        <taxon>Dissostichus</taxon>
    </lineage>
</organism>
<reference evidence="2 3" key="1">
    <citation type="submission" date="2020-03" db="EMBL/GenBank/DDBJ databases">
        <title>Dissostichus mawsoni Genome sequencing and assembly.</title>
        <authorList>
            <person name="Park H."/>
        </authorList>
    </citation>
    <scope>NUCLEOTIDE SEQUENCE [LARGE SCALE GENOMIC DNA]</scope>
    <source>
        <strain evidence="2">DM0001</strain>
        <tissue evidence="2">Muscle</tissue>
    </source>
</reference>
<evidence type="ECO:0000313" key="2">
    <source>
        <dbReference type="EMBL" id="KAF3835817.1"/>
    </source>
</evidence>
<dbReference type="Proteomes" id="UP000518266">
    <property type="component" value="Unassembled WGS sequence"/>
</dbReference>
<evidence type="ECO:0000313" key="3">
    <source>
        <dbReference type="Proteomes" id="UP000518266"/>
    </source>
</evidence>
<sequence length="93" mass="10662">MISLSLGSRLTVQGAKVLMSRAVRTGVRDDRKTSKLRTRAPEPERKRRRKMRRRRRREKRSMMMKSILTVSSICSTLSCSHESSPSITTVSLV</sequence>
<name>A0A7J5XGR2_DISMA</name>
<gene>
    <name evidence="2" type="ORF">F7725_028375</name>
</gene>
<proteinExistence type="predicted"/>
<comment type="caution">
    <text evidence="2">The sequence shown here is derived from an EMBL/GenBank/DDBJ whole genome shotgun (WGS) entry which is preliminary data.</text>
</comment>
<dbReference type="EMBL" id="JAAKFY010000024">
    <property type="protein sequence ID" value="KAF3835817.1"/>
    <property type="molecule type" value="Genomic_DNA"/>
</dbReference>
<keyword evidence="3" id="KW-1185">Reference proteome</keyword>
<dbReference type="AlphaFoldDB" id="A0A7J5XGR2"/>